<reference evidence="3 4" key="1">
    <citation type="journal article" date="2017" name="Curr. Microbiol.">
        <title>Mucilaginibacter ginsenosidivorans sp. nov., Isolated from Soil of Ginseng Field.</title>
        <authorList>
            <person name="Kim M.M."/>
            <person name="Siddiqi M.Z."/>
            <person name="Im W.T."/>
        </authorList>
    </citation>
    <scope>NUCLEOTIDE SEQUENCE [LARGE SCALE GENOMIC DNA]</scope>
    <source>
        <strain evidence="3 4">Gsoil 3017</strain>
    </source>
</reference>
<dbReference type="OrthoDB" id="800108at2"/>
<feature type="chain" id="PRO_5023115527" evidence="2">
    <location>
        <begin position="20"/>
        <end position="111"/>
    </location>
</feature>
<accession>A0A5B8US96</accession>
<feature type="region of interest" description="Disordered" evidence="1">
    <location>
        <begin position="47"/>
        <end position="111"/>
    </location>
</feature>
<keyword evidence="4" id="KW-1185">Reference proteome</keyword>
<feature type="compositionally biased region" description="Basic and acidic residues" evidence="1">
    <location>
        <begin position="97"/>
        <end position="111"/>
    </location>
</feature>
<organism evidence="3 4">
    <name type="scientific">Mucilaginibacter ginsenosidivorans</name>
    <dbReference type="NCBI Taxonomy" id="398053"/>
    <lineage>
        <taxon>Bacteria</taxon>
        <taxon>Pseudomonadati</taxon>
        <taxon>Bacteroidota</taxon>
        <taxon>Sphingobacteriia</taxon>
        <taxon>Sphingobacteriales</taxon>
        <taxon>Sphingobacteriaceae</taxon>
        <taxon>Mucilaginibacter</taxon>
    </lineage>
</organism>
<dbReference type="Proteomes" id="UP000321479">
    <property type="component" value="Chromosome"/>
</dbReference>
<gene>
    <name evidence="3" type="ORF">FRZ54_01350</name>
</gene>
<protein>
    <submittedName>
        <fullName evidence="3">Uncharacterized protein</fullName>
    </submittedName>
</protein>
<dbReference type="RefSeq" id="WP_147029859.1">
    <property type="nucleotide sequence ID" value="NZ_CP042436.1"/>
</dbReference>
<evidence type="ECO:0000313" key="3">
    <source>
        <dbReference type="EMBL" id="QEC61281.1"/>
    </source>
</evidence>
<sequence length="111" mass="12852">MTKWFVYIVFSLILMPCIAAVKKHPHSNRSFYFKSDKYSADSIEAVADTTPKSKQKQQESDKKIKEVTKAKHVPKPEKIDEGDSKDKTKPKRQRRPPGMERPPEIPRRNGN</sequence>
<name>A0A5B8US96_9SPHI</name>
<feature type="signal peptide" evidence="2">
    <location>
        <begin position="1"/>
        <end position="19"/>
    </location>
</feature>
<dbReference type="AlphaFoldDB" id="A0A5B8US96"/>
<evidence type="ECO:0000256" key="1">
    <source>
        <dbReference type="SAM" id="MobiDB-lite"/>
    </source>
</evidence>
<dbReference type="KEGG" id="mgin:FRZ54_01350"/>
<keyword evidence="2" id="KW-0732">Signal</keyword>
<evidence type="ECO:0000313" key="4">
    <source>
        <dbReference type="Proteomes" id="UP000321479"/>
    </source>
</evidence>
<evidence type="ECO:0000256" key="2">
    <source>
        <dbReference type="SAM" id="SignalP"/>
    </source>
</evidence>
<dbReference type="EMBL" id="CP042436">
    <property type="protein sequence ID" value="QEC61281.1"/>
    <property type="molecule type" value="Genomic_DNA"/>
</dbReference>
<proteinExistence type="predicted"/>
<feature type="compositionally biased region" description="Basic and acidic residues" evidence="1">
    <location>
        <begin position="56"/>
        <end position="87"/>
    </location>
</feature>